<dbReference type="GO" id="GO:0005886">
    <property type="term" value="C:plasma membrane"/>
    <property type="evidence" value="ECO:0007669"/>
    <property type="project" value="TreeGrafter"/>
</dbReference>
<evidence type="ECO:0000256" key="5">
    <source>
        <dbReference type="ARBA" id="ARBA00023065"/>
    </source>
</evidence>
<dbReference type="AlphaFoldDB" id="A0A8B6DEP1"/>
<gene>
    <name evidence="10" type="ORF">MGAL_10B075735</name>
</gene>
<keyword evidence="11" id="KW-1185">Reference proteome</keyword>
<evidence type="ECO:0008006" key="12">
    <source>
        <dbReference type="Google" id="ProtNLM"/>
    </source>
</evidence>
<sequence>MAGMENHVQQIKQLQVIVTAEDKEESLQYSLTDKKVKYANYTIKVYDACNMDDKKQKLGERNQETKTTNVIWTELTETKGKNIIECTNTEDKDKFPGLVLAVVGDCDSYVPRPWNTTAFTTGLLNTVHGVNTLEMKVPVLLLVVEGDMRTVHQVKASVKKNIPVLLIKGSGNAADLMSNYLKEPLQSERYRLLKKKAPLLFGTYFLNDRFQKLIKTMETIANFDHLITIYDVNNDEDDKVHVGEYEKEFKPDELSVEFLIAEADMYRQPQEQQPDKKQKHEEHRTRNTVTLNIVNDKNLKAIIADRVDYVSAMLQNGEEFNYSHFETLYNERISPGVCEQIWCTCQGKMKGITGNGSTNCKRHVARYLKICDRGRLMCQQLLNYATSYFHDLLAWALFTNRVEIAGVFWSRCKNQLLTAVGVNMTNKATSAKDRQLYKDLRDHSRLFEERVVHMQTSLYEESEYDAMSFMEKKDEVWGIPVSPMICAHEHNMIDVIGHPCIQRHLNRIWYMYNEQIFFPIGTSEAAAKFWDCFRIFLMALFIGFSAFVLTDLKIISSISDIGIYEWLLYL</sequence>
<evidence type="ECO:0000313" key="10">
    <source>
        <dbReference type="EMBL" id="VDI18506.1"/>
    </source>
</evidence>
<keyword evidence="5" id="KW-0406">Ion transport</keyword>
<dbReference type="Pfam" id="PF18139">
    <property type="entry name" value="LSDAT_euk"/>
    <property type="match status" value="1"/>
</dbReference>
<evidence type="ECO:0000256" key="1">
    <source>
        <dbReference type="ARBA" id="ARBA00004141"/>
    </source>
</evidence>
<evidence type="ECO:0000256" key="4">
    <source>
        <dbReference type="ARBA" id="ARBA00022989"/>
    </source>
</evidence>
<keyword evidence="6" id="KW-0472">Membrane</keyword>
<comment type="subcellular location">
    <subcellularLocation>
        <location evidence="1">Membrane</location>
        <topology evidence="1">Multi-pass membrane protein</topology>
    </subcellularLocation>
</comment>
<comment type="caution">
    <text evidence="10">The sequence shown here is derived from an EMBL/GenBank/DDBJ whole genome shotgun (WGS) entry which is preliminary data.</text>
</comment>
<dbReference type="InterPro" id="IPR057366">
    <property type="entry name" value="TRPM-like"/>
</dbReference>
<evidence type="ECO:0000259" key="8">
    <source>
        <dbReference type="Pfam" id="PF18139"/>
    </source>
</evidence>
<feature type="domain" description="TRPM-like" evidence="9">
    <location>
        <begin position="378"/>
        <end position="478"/>
    </location>
</feature>
<keyword evidence="3" id="KW-0812">Transmembrane</keyword>
<dbReference type="InterPro" id="IPR041491">
    <property type="entry name" value="TRPM_SLOG"/>
</dbReference>
<keyword evidence="4" id="KW-1133">Transmembrane helix</keyword>
<dbReference type="PANTHER" id="PTHR13800:SF1">
    <property type="entry name" value="TRANSIENT RECEPTOR POTENTIAL CATION CHANNEL TRPM"/>
    <property type="match status" value="1"/>
</dbReference>
<keyword evidence="2" id="KW-0813">Transport</keyword>
<protein>
    <recommendedName>
        <fullName evidence="12">TRPM SLOG domain-containing protein</fullName>
    </recommendedName>
</protein>
<dbReference type="GO" id="GO:0005261">
    <property type="term" value="F:monoatomic cation channel activity"/>
    <property type="evidence" value="ECO:0007669"/>
    <property type="project" value="TreeGrafter"/>
</dbReference>
<evidence type="ECO:0000313" key="11">
    <source>
        <dbReference type="Proteomes" id="UP000596742"/>
    </source>
</evidence>
<dbReference type="Pfam" id="PF25508">
    <property type="entry name" value="TRPM2"/>
    <property type="match status" value="1"/>
</dbReference>
<proteinExistence type="predicted"/>
<evidence type="ECO:0000256" key="7">
    <source>
        <dbReference type="ARBA" id="ARBA00023303"/>
    </source>
</evidence>
<dbReference type="EMBL" id="UYJE01003344">
    <property type="protein sequence ID" value="VDI18506.1"/>
    <property type="molecule type" value="Genomic_DNA"/>
</dbReference>
<dbReference type="InterPro" id="IPR050927">
    <property type="entry name" value="TRPM"/>
</dbReference>
<dbReference type="OrthoDB" id="10029073at2759"/>
<dbReference type="Proteomes" id="UP000596742">
    <property type="component" value="Unassembled WGS sequence"/>
</dbReference>
<evidence type="ECO:0000256" key="2">
    <source>
        <dbReference type="ARBA" id="ARBA00022448"/>
    </source>
</evidence>
<reference evidence="10" key="1">
    <citation type="submission" date="2018-11" db="EMBL/GenBank/DDBJ databases">
        <authorList>
            <person name="Alioto T."/>
            <person name="Alioto T."/>
        </authorList>
    </citation>
    <scope>NUCLEOTIDE SEQUENCE</scope>
</reference>
<name>A0A8B6DEP1_MYTGA</name>
<dbReference type="GO" id="GO:0030001">
    <property type="term" value="P:metal ion transport"/>
    <property type="evidence" value="ECO:0007669"/>
    <property type="project" value="TreeGrafter"/>
</dbReference>
<accession>A0A8B6DEP1</accession>
<organism evidence="10 11">
    <name type="scientific">Mytilus galloprovincialis</name>
    <name type="common">Mediterranean mussel</name>
    <dbReference type="NCBI Taxonomy" id="29158"/>
    <lineage>
        <taxon>Eukaryota</taxon>
        <taxon>Metazoa</taxon>
        <taxon>Spiralia</taxon>
        <taxon>Lophotrochozoa</taxon>
        <taxon>Mollusca</taxon>
        <taxon>Bivalvia</taxon>
        <taxon>Autobranchia</taxon>
        <taxon>Pteriomorphia</taxon>
        <taxon>Mytilida</taxon>
        <taxon>Mytiloidea</taxon>
        <taxon>Mytilidae</taxon>
        <taxon>Mytilinae</taxon>
        <taxon>Mytilus</taxon>
    </lineage>
</organism>
<dbReference type="PANTHER" id="PTHR13800">
    <property type="entry name" value="TRANSIENT RECEPTOR POTENTIAL CATION CHANNEL, SUBFAMILY M, MEMBER 6"/>
    <property type="match status" value="1"/>
</dbReference>
<evidence type="ECO:0000256" key="3">
    <source>
        <dbReference type="ARBA" id="ARBA00022692"/>
    </source>
</evidence>
<evidence type="ECO:0000259" key="9">
    <source>
        <dbReference type="Pfam" id="PF25508"/>
    </source>
</evidence>
<keyword evidence="7" id="KW-0407">Ion channel</keyword>
<evidence type="ECO:0000256" key="6">
    <source>
        <dbReference type="ARBA" id="ARBA00023136"/>
    </source>
</evidence>
<feature type="domain" description="TRPM SLOG" evidence="8">
    <location>
        <begin position="133"/>
        <end position="182"/>
    </location>
</feature>